<dbReference type="PROSITE" id="PS51257">
    <property type="entry name" value="PROKAR_LIPOPROTEIN"/>
    <property type="match status" value="1"/>
</dbReference>
<dbReference type="PROSITE" id="PS51318">
    <property type="entry name" value="TAT"/>
    <property type="match status" value="1"/>
</dbReference>
<dbReference type="RefSeq" id="WP_148743863.1">
    <property type="nucleotide sequence ID" value="NZ_VSTH01000140.1"/>
</dbReference>
<dbReference type="AlphaFoldDB" id="A0A5S4YFL4"/>
<evidence type="ECO:0000313" key="3">
    <source>
        <dbReference type="Proteomes" id="UP000324797"/>
    </source>
</evidence>
<dbReference type="EMBL" id="VSTH01000140">
    <property type="protein sequence ID" value="TYO62267.1"/>
    <property type="molecule type" value="Genomic_DNA"/>
</dbReference>
<evidence type="ECO:0000256" key="1">
    <source>
        <dbReference type="ARBA" id="ARBA00006987"/>
    </source>
</evidence>
<organism evidence="2 3">
    <name type="scientific">Bradyrhizobium hipponense</name>
    <dbReference type="NCBI Taxonomy" id="2605638"/>
    <lineage>
        <taxon>Bacteria</taxon>
        <taxon>Pseudomonadati</taxon>
        <taxon>Pseudomonadota</taxon>
        <taxon>Alphaproteobacteria</taxon>
        <taxon>Hyphomicrobiales</taxon>
        <taxon>Nitrobacteraceae</taxon>
        <taxon>Bradyrhizobium</taxon>
    </lineage>
</organism>
<gene>
    <name evidence="2" type="ORF">FXV83_33655</name>
</gene>
<dbReference type="InterPro" id="IPR006311">
    <property type="entry name" value="TAT_signal"/>
</dbReference>
<name>A0A5S4YFL4_9BRAD</name>
<dbReference type="Gene3D" id="3.40.190.150">
    <property type="entry name" value="Bordetella uptake gene, domain 1"/>
    <property type="match status" value="1"/>
</dbReference>
<dbReference type="Gene3D" id="3.40.190.10">
    <property type="entry name" value="Periplasmic binding protein-like II"/>
    <property type="match status" value="1"/>
</dbReference>
<dbReference type="PIRSF" id="PIRSF017082">
    <property type="entry name" value="YflP"/>
    <property type="match status" value="1"/>
</dbReference>
<dbReference type="PANTHER" id="PTHR42928">
    <property type="entry name" value="TRICARBOXYLATE-BINDING PROTEIN"/>
    <property type="match status" value="1"/>
</dbReference>
<evidence type="ECO:0000313" key="2">
    <source>
        <dbReference type="EMBL" id="TYO62267.1"/>
    </source>
</evidence>
<dbReference type="InterPro" id="IPR042100">
    <property type="entry name" value="Bug_dom1"/>
</dbReference>
<dbReference type="Pfam" id="PF03401">
    <property type="entry name" value="TctC"/>
    <property type="match status" value="1"/>
</dbReference>
<evidence type="ECO:0008006" key="4">
    <source>
        <dbReference type="Google" id="ProtNLM"/>
    </source>
</evidence>
<dbReference type="InterPro" id="IPR005064">
    <property type="entry name" value="BUG"/>
</dbReference>
<protein>
    <recommendedName>
        <fullName evidence="4">Tripartite-type tricarboxylate transporter, receptor component TctC</fullName>
    </recommendedName>
</protein>
<keyword evidence="3" id="KW-1185">Reference proteome</keyword>
<reference evidence="2 3" key="1">
    <citation type="submission" date="2019-08" db="EMBL/GenBank/DDBJ databases">
        <title>Bradyrhizobium hipponensis sp. nov., a rhizobium isolated from a Lupinus angustifolius root nodule in Tunisia.</title>
        <authorList>
            <person name="Off K."/>
            <person name="Rejili M."/>
            <person name="Mars M."/>
            <person name="Brachmann A."/>
            <person name="Marin M."/>
        </authorList>
    </citation>
    <scope>NUCLEOTIDE SEQUENCE [LARGE SCALE GENOMIC DNA]</scope>
    <source>
        <strain evidence="3">aSej3</strain>
    </source>
</reference>
<comment type="caution">
    <text evidence="2">The sequence shown here is derived from an EMBL/GenBank/DDBJ whole genome shotgun (WGS) entry which is preliminary data.</text>
</comment>
<dbReference type="PANTHER" id="PTHR42928:SF5">
    <property type="entry name" value="BLR1237 PROTEIN"/>
    <property type="match status" value="1"/>
</dbReference>
<sequence length="326" mass="34436">MITRRDVLTVSASGVAISAACLVPRARAQPLAKTVHILTGFTPGLQDALARLIAAQMNDYAETIVVETRPGAAGRIAVEAVKTADADGSTMLFAPLGFMMLFPHVYKTLRYQPRDFTPVSTAASTPTLLTVGPKVPADVTTMAEFVGWCRANPKLATYGTAGAGTTLHFLGATVARTAGFDFLHVPYQGNGAIQDLVKGEIASAILPVGSSLGLVRSGDLRALVTTGPRRCSFVPAVPTVREAGYPSLEDLTWYAFFVPARTPAPVVEKLNAAIQAAMLTNEVKSGMAKLAVEPDAIAMGDFARLIAFESERWKAIVEATGFVPTD</sequence>
<dbReference type="SUPFAM" id="SSF53850">
    <property type="entry name" value="Periplasmic binding protein-like II"/>
    <property type="match status" value="1"/>
</dbReference>
<dbReference type="Proteomes" id="UP000324797">
    <property type="component" value="Unassembled WGS sequence"/>
</dbReference>
<comment type="similarity">
    <text evidence="1">Belongs to the UPF0065 (bug) family.</text>
</comment>
<accession>A0A5S4YFL4</accession>
<proteinExistence type="inferred from homology"/>